<evidence type="ECO:0000256" key="1">
    <source>
        <dbReference type="SAM" id="SignalP"/>
    </source>
</evidence>
<protein>
    <recommendedName>
        <fullName evidence="4">Choice-of-anchor D domain-containing protein</fullName>
    </recommendedName>
</protein>
<keyword evidence="1" id="KW-0732">Signal</keyword>
<keyword evidence="3" id="KW-1185">Reference proteome</keyword>
<evidence type="ECO:0008006" key="4">
    <source>
        <dbReference type="Google" id="ProtNLM"/>
    </source>
</evidence>
<sequence length="617" mass="63594">MKRWTKAVFATSLGFLATAPACTSRARVDLSIDAASPFLAPGETGAMTLRVGNRGRDPAHGAEVTVVTPFFVNFARPVPPDCQLRYENPDPFLPEVLICQLNGTIAPGEEQSLAVPVTLAPGGPPGRNSGTVLVLPAAGSRDTETALSDNQTQASVLRLRQAGEAPPVGNPVGIYLAGDELPISVGSHSVTTLTVGNAGPNATSVPVRVIYRTPFFTNIDADTPLPAGCKMQLTDTAPNVPEIVECAVPADLKAGEEQRIRIPLALVADGPTGRQLGWGLAASSAPADADPFAGDNVHSIGVLMLTGPSASSLGPDTKGASLAGPPVRWTAEAPPVPSNGVDLAVSSDNVTVTPGSTASASFRVINRGNVATRAPARLAVVTPFYANAEREGLPPDCKVVVSNPQPNIPEVVECSIPAGVAPGQTVSLDLPLEVLPGGPVGLGAGAMFVAAGQGDVELSMLDNASRFSVQRSASPIEPLKDGVDLWVSNDQPVIGLNQPRSVTLRYGNIGRLPTHASSELVYVTPFYVNVDRSAPLPGGCRVQAEHRDPLIPETVVCAIPAGLIPGEERQLTLPLSQVPGGPAGSLAGKVSFVPGAGDTEVYGHDNMHDVNVIVVGN</sequence>
<dbReference type="Proteomes" id="UP001374803">
    <property type="component" value="Chromosome"/>
</dbReference>
<feature type="chain" id="PRO_5047078593" description="Choice-of-anchor D domain-containing protein" evidence="1">
    <location>
        <begin position="22"/>
        <end position="617"/>
    </location>
</feature>
<evidence type="ECO:0000313" key="3">
    <source>
        <dbReference type="Proteomes" id="UP001374803"/>
    </source>
</evidence>
<proteinExistence type="predicted"/>
<reference evidence="2" key="1">
    <citation type="submission" date="2021-12" db="EMBL/GenBank/DDBJ databases">
        <title>Discovery of the Pendulisporaceae a myxobacterial family with distinct sporulation behavior and unique specialized metabolism.</title>
        <authorList>
            <person name="Garcia R."/>
            <person name="Popoff A."/>
            <person name="Bader C.D."/>
            <person name="Loehr J."/>
            <person name="Walesch S."/>
            <person name="Walt C."/>
            <person name="Boldt J."/>
            <person name="Bunk B."/>
            <person name="Haeckl F.J.F.P.J."/>
            <person name="Gunesch A.P."/>
            <person name="Birkelbach J."/>
            <person name="Nuebel U."/>
            <person name="Pietschmann T."/>
            <person name="Bach T."/>
            <person name="Mueller R."/>
        </authorList>
    </citation>
    <scope>NUCLEOTIDE SEQUENCE</scope>
    <source>
        <strain evidence="2">MSr11367</strain>
    </source>
</reference>
<gene>
    <name evidence="2" type="ORF">LVJ94_27555</name>
</gene>
<dbReference type="RefSeq" id="WP_394830270.1">
    <property type="nucleotide sequence ID" value="NZ_CP089929.1"/>
</dbReference>
<organism evidence="2 3">
    <name type="scientific">Pendulispora rubella</name>
    <dbReference type="NCBI Taxonomy" id="2741070"/>
    <lineage>
        <taxon>Bacteria</taxon>
        <taxon>Pseudomonadati</taxon>
        <taxon>Myxococcota</taxon>
        <taxon>Myxococcia</taxon>
        <taxon>Myxococcales</taxon>
        <taxon>Sorangiineae</taxon>
        <taxon>Pendulisporaceae</taxon>
        <taxon>Pendulispora</taxon>
    </lineage>
</organism>
<dbReference type="EMBL" id="CP089983">
    <property type="protein sequence ID" value="WXB00668.1"/>
    <property type="molecule type" value="Genomic_DNA"/>
</dbReference>
<feature type="signal peptide" evidence="1">
    <location>
        <begin position="1"/>
        <end position="21"/>
    </location>
</feature>
<evidence type="ECO:0000313" key="2">
    <source>
        <dbReference type="EMBL" id="WXB00668.1"/>
    </source>
</evidence>
<accession>A0ABZ2KPT1</accession>
<name>A0ABZ2KPT1_9BACT</name>